<evidence type="ECO:0000313" key="4">
    <source>
        <dbReference type="Proteomes" id="UP000236319"/>
    </source>
</evidence>
<keyword evidence="4" id="KW-1185">Reference proteome</keyword>
<reference evidence="3 4" key="1">
    <citation type="journal article" date="2017" name="BMC Genomics">
        <title>Whole-genome assembly of Babesia ovata and comparative genomics between closely related pathogens.</title>
        <authorList>
            <person name="Yamagishi J."/>
            <person name="Asada M."/>
            <person name="Hakimi H."/>
            <person name="Tanaka T.Q."/>
            <person name="Sugimoto C."/>
            <person name="Kawazu S."/>
        </authorList>
    </citation>
    <scope>NUCLEOTIDE SEQUENCE [LARGE SCALE GENOMIC DNA]</scope>
    <source>
        <strain evidence="3 4">Miyake</strain>
    </source>
</reference>
<keyword evidence="2" id="KW-1133">Transmembrane helix</keyword>
<dbReference type="EMBL" id="BDSA01000016">
    <property type="protein sequence ID" value="GBE63129.1"/>
    <property type="molecule type" value="Genomic_DNA"/>
</dbReference>
<dbReference type="Proteomes" id="UP000236319">
    <property type="component" value="Unassembled WGS sequence"/>
</dbReference>
<feature type="coiled-coil region" evidence="1">
    <location>
        <begin position="804"/>
        <end position="890"/>
    </location>
</feature>
<dbReference type="PANTHER" id="PTHR45615:SF80">
    <property type="entry name" value="GRIP DOMAIN-CONTAINING PROTEIN"/>
    <property type="match status" value="1"/>
</dbReference>
<keyword evidence="1" id="KW-0175">Coiled coil</keyword>
<dbReference type="GeneID" id="39876899"/>
<comment type="caution">
    <text evidence="3">The sequence shown here is derived from an EMBL/GenBank/DDBJ whole genome shotgun (WGS) entry which is preliminary data.</text>
</comment>
<keyword evidence="2" id="KW-0812">Transmembrane</keyword>
<evidence type="ECO:0000256" key="2">
    <source>
        <dbReference type="SAM" id="Phobius"/>
    </source>
</evidence>
<organism evidence="3 4">
    <name type="scientific">Babesia ovata</name>
    <dbReference type="NCBI Taxonomy" id="189622"/>
    <lineage>
        <taxon>Eukaryota</taxon>
        <taxon>Sar</taxon>
        <taxon>Alveolata</taxon>
        <taxon>Apicomplexa</taxon>
        <taxon>Aconoidasida</taxon>
        <taxon>Piroplasmida</taxon>
        <taxon>Babesiidae</taxon>
        <taxon>Babesia</taxon>
    </lineage>
</organism>
<protein>
    <recommendedName>
        <fullName evidence="5">C3H1-type domain-containing protein</fullName>
    </recommendedName>
</protein>
<evidence type="ECO:0008006" key="5">
    <source>
        <dbReference type="Google" id="ProtNLM"/>
    </source>
</evidence>
<keyword evidence="2" id="KW-0472">Membrane</keyword>
<evidence type="ECO:0000313" key="3">
    <source>
        <dbReference type="EMBL" id="GBE63129.1"/>
    </source>
</evidence>
<dbReference type="InterPro" id="IPR027267">
    <property type="entry name" value="AH/BAR_dom_sf"/>
</dbReference>
<sequence length="1748" mass="194799">MGFIGGGKEVKKALLNGMHSNVNQLTRLLRASCGGEGCDDHKDVNNLQKSLTEIKQKCITYDALQTQIAQKLAENNNSKDSDSGDVTQQVEDLKRKLDELKDKILQESSDLQKDITNVIDAVQKKISELEPKKNSVDDLQSQVNDLKKKIEEGENKDENALKEAEEQLKDAKNNFPANESKSLDSHQKSMSSLRSLQTLCQHCKDVKNNESKTPKNILESLCGGLEKFLGFHNGNYTGSGIVYSDLDRLCDGVMSFLHGVLESVKDDESVTTYDNNNDINNVLRDLHDNVGKGRKAFGNAVDQVETLTKKVTTPINNLLTGTDGNNFKNISTLIKEIQGMQGKEYDEVSGTGGLTTEMKKSSDALNSVDKQLYNKLHPHVKLMHNAVDTFHKNAASDHEGLKTVCQKADSEFQTLNDKVERGFSDVTSKLYFDIDTLKHNVANKHKTALEASIQTAKQTLVAAESKAKKYVSGTFIINKRSHFDDKFKAIEQLLADIKHDGTSVASGRESKLRVVVNSVKEGIEALDNELNSGARQMGGAIDSAVNQVNSALGQLDEKVQADLEKLFGRIEAAIKGYVTKYVGAMITGIKAAELYGRSTPGVKALQDALNGSSLKPLLEAANEKSGFCQNVEDALSSFGQAAMKVTGQDDVNSIDQHPEVIISALFSDINRKVGKKFNNAHRKPENVPDLMENYHKWVTGKNGAEANSLKTKIDEIKKSLGRFFNRGENIDGNSEFNLGINGKFSAYHKKRQAAVTSITKILSNIETLEQIPEAVKQARSSVDGFLNEMKQHFEALNTQVQVTIKTLEQALRNLTYMIQDINREIDSVHTNVKDAIKTFHDNYLENSKNALTNLKKEALQQYAESKIKELENLKALVTKHSEEMQNIIDKDRASGIKGLLARILLTNANRQTLDGMINKDFMGLCGKAKEFIDDILLYVEGEACTMKDHLTKKENENSAKVHDIIYSLDKLLNKLQESNHFDHVFLGNLDKLKKQVCAFSPLRYNGIYNAPLLDASRAGMDALCSQLDKAYVNKYSGLTVQWTRTIESKSIPSDDSERCAKVFFTALPILTSDLNNVRRICHAACKTDQINKSNELGKFFLSLGYEVPDKNKKQWELQDKGKMTGWHVFSKLQKAIQEAVDIEHLHNCESKKQNRISSINLFDILDCLRSHLTQYNNVCHQKHIPKPRVPCSVYEMLGWCYGLEYNTAYEKLKQFGKTLHDDEKDSYLQNIMYTLATHGLPKLSRYSRNILTTILGTGDEDTLYASEFANNSLNLKYPSSGEECLQTLLDILRRVFPVLRVLHSQCSLSAWYSGWSDCKYGKGIATVNQLCNEHPADKPNCQATSQPMCQPNTEPNSQASCRPTSPLVSYLNDCLPGHLPHNVSSIGCKAVCSNCPKGQPGQPCLTPLGFRGFSGSVRQGKDLCAALEKFLLNVECSGLFAIAPKPPTTLPEHFSFTLSLAKHLNAPTPISSGAVTSDYAFVDSFRRSITDASINLYEQQTDLIDAICNAYGNPQGSHDKMHIEPRNTDLASLSRNDPCAGSYQCAPYLSSTCSEAYNYLAKTHSNLYLQWAIYLPWTLYNNLQSLLEAFKMIDCGASGCTTCHCKPGKHGVVLNCKCKSLVGCRGVLSVYYQYGFTFANAKSLYGKNTKTCRDFYRQLCSIVDSKWFEKIFEMCDKFLWAIRTPFSYLLLSLWSLSLLYLLHIAVVRLDVLRIRSHLRSPSSHRIAAQSLLAAARVRALANVKYFSP</sequence>
<dbReference type="VEuPathDB" id="PiroplasmaDB:BOVATA_046220"/>
<evidence type="ECO:0000256" key="1">
    <source>
        <dbReference type="SAM" id="Coils"/>
    </source>
</evidence>
<accession>A0A2H6KJH8</accession>
<gene>
    <name evidence="3" type="ORF">BOVATA_046220</name>
</gene>
<feature type="transmembrane region" description="Helical" evidence="2">
    <location>
        <begin position="1686"/>
        <end position="1709"/>
    </location>
</feature>
<name>A0A2H6KJH8_9APIC</name>
<proteinExistence type="predicted"/>
<dbReference type="Gene3D" id="1.20.1270.60">
    <property type="entry name" value="Arfaptin homology (AH) domain/BAR domain"/>
    <property type="match status" value="1"/>
</dbReference>
<dbReference type="PANTHER" id="PTHR45615">
    <property type="entry name" value="MYOSIN HEAVY CHAIN, NON-MUSCLE"/>
    <property type="match status" value="1"/>
</dbReference>
<dbReference type="RefSeq" id="XP_028869372.1">
    <property type="nucleotide sequence ID" value="XM_029013539.1"/>
</dbReference>
<dbReference type="SUPFAM" id="SSF103657">
    <property type="entry name" value="BAR/IMD domain-like"/>
    <property type="match status" value="1"/>
</dbReference>
<feature type="coiled-coil region" evidence="1">
    <location>
        <begin position="83"/>
        <end position="181"/>
    </location>
</feature>